<dbReference type="Proteomes" id="UP000199673">
    <property type="component" value="Unassembled WGS sequence"/>
</dbReference>
<keyword evidence="1" id="KW-0812">Transmembrane</keyword>
<proteinExistence type="predicted"/>
<evidence type="ECO:0000256" key="1">
    <source>
        <dbReference type="SAM" id="Phobius"/>
    </source>
</evidence>
<sequence length="228" mass="25462">MKSYNPKADLWSKIEQRKDFDLQVKEHVPNLPVKMPKADLWDSIESELDQKTPVIPLWKYVMVAASIALILAVTGIAYLEFGENTVVTPLTTDITVKAPEMNAPAKSEPAEIKPKAEIPTQNEAKESITNIPEQKETNRISPVSIEISTLDLPEIDIESSLISEVIIPPAPEKGELQTLHRVRISWGMQEKSKLQTRFGSSPSEDISGQQLGLVNQPKNSIKINFQKQ</sequence>
<reference evidence="3" key="1">
    <citation type="submission" date="2016-10" db="EMBL/GenBank/DDBJ databases">
        <authorList>
            <person name="Varghese N."/>
            <person name="Submissions S."/>
        </authorList>
    </citation>
    <scope>NUCLEOTIDE SEQUENCE [LARGE SCALE GENOMIC DNA]</scope>
    <source>
        <strain evidence="3">DSM 23445</strain>
    </source>
</reference>
<feature type="transmembrane region" description="Helical" evidence="1">
    <location>
        <begin position="60"/>
        <end position="79"/>
    </location>
</feature>
<keyword evidence="3" id="KW-1185">Reference proteome</keyword>
<protein>
    <submittedName>
        <fullName evidence="2">Uncharacterized protein</fullName>
    </submittedName>
</protein>
<dbReference type="OrthoDB" id="837016at2"/>
<dbReference type="RefSeq" id="WP_091695394.1">
    <property type="nucleotide sequence ID" value="NZ_FPBF01000004.1"/>
</dbReference>
<evidence type="ECO:0000313" key="3">
    <source>
        <dbReference type="Proteomes" id="UP000199673"/>
    </source>
</evidence>
<evidence type="ECO:0000313" key="2">
    <source>
        <dbReference type="EMBL" id="SFT99467.1"/>
    </source>
</evidence>
<accession>A0A1I7CJ63</accession>
<keyword evidence="1" id="KW-1133">Transmembrane helix</keyword>
<dbReference type="STRING" id="305507.SAMN04489724_3253"/>
<name>A0A1I7CJ63_9BACT</name>
<organism evidence="2 3">
    <name type="scientific">Algoriphagus locisalis</name>
    <dbReference type="NCBI Taxonomy" id="305507"/>
    <lineage>
        <taxon>Bacteria</taxon>
        <taxon>Pseudomonadati</taxon>
        <taxon>Bacteroidota</taxon>
        <taxon>Cytophagia</taxon>
        <taxon>Cytophagales</taxon>
        <taxon>Cyclobacteriaceae</taxon>
        <taxon>Algoriphagus</taxon>
    </lineage>
</organism>
<keyword evidence="1" id="KW-0472">Membrane</keyword>
<dbReference type="EMBL" id="FPBF01000004">
    <property type="protein sequence ID" value="SFT99467.1"/>
    <property type="molecule type" value="Genomic_DNA"/>
</dbReference>
<dbReference type="AlphaFoldDB" id="A0A1I7CJ63"/>
<gene>
    <name evidence="2" type="ORF">SAMN04489724_3253</name>
</gene>